<sequence>MSNDYAVINGKRIELTDKQVKALRIERKNPFERVADGDPYYYIATDNYIHSVHENYDQCDYDAYYDVNYFNDKDFAYQVALHQLLYRKLLKFAYDNGYEDTAEWDCANRHWCIRYDHCNKVFEVTWYETFQFSGVYFSTMESAERAIKEVVEPFMKEHADFVW</sequence>
<accession>A0A8S5VB94</accession>
<protein>
    <submittedName>
        <fullName evidence="1">Uncharacterized protein</fullName>
    </submittedName>
</protein>
<dbReference type="EMBL" id="BK016237">
    <property type="protein sequence ID" value="DAG04033.1"/>
    <property type="molecule type" value="Genomic_DNA"/>
</dbReference>
<proteinExistence type="predicted"/>
<organism evidence="1">
    <name type="scientific">Myoviridae sp. ctbEa13</name>
    <dbReference type="NCBI Taxonomy" id="2825136"/>
    <lineage>
        <taxon>Viruses</taxon>
        <taxon>Duplodnaviria</taxon>
        <taxon>Heunggongvirae</taxon>
        <taxon>Uroviricota</taxon>
        <taxon>Caudoviricetes</taxon>
    </lineage>
</organism>
<name>A0A8S5VB94_9CAUD</name>
<reference evidence="1" key="1">
    <citation type="journal article" date="2021" name="Proc. Natl. Acad. Sci. U.S.A.">
        <title>A Catalog of Tens of Thousands of Viruses from Human Metagenomes Reveals Hidden Associations with Chronic Diseases.</title>
        <authorList>
            <person name="Tisza M.J."/>
            <person name="Buck C.B."/>
        </authorList>
    </citation>
    <scope>NUCLEOTIDE SEQUENCE</scope>
    <source>
        <strain evidence="1">CtbEa13</strain>
    </source>
</reference>
<evidence type="ECO:0000313" key="1">
    <source>
        <dbReference type="EMBL" id="DAG04033.1"/>
    </source>
</evidence>